<dbReference type="Pfam" id="PF02591">
    <property type="entry name" value="Zn_ribbon_9"/>
    <property type="match status" value="1"/>
</dbReference>
<accession>E6QNB8</accession>
<evidence type="ECO:0000313" key="5">
    <source>
        <dbReference type="EMBL" id="CBI08739.1"/>
    </source>
</evidence>
<dbReference type="InterPro" id="IPR003743">
    <property type="entry name" value="Zf-RING_7"/>
</dbReference>
<dbReference type="AlphaFoldDB" id="E6QNB8"/>
<evidence type="ECO:0000259" key="4">
    <source>
        <dbReference type="Pfam" id="PF24481"/>
    </source>
</evidence>
<sequence>MTDNSKLEIQQLSRLQAVELERQQTTAALKALPAEVAHAEKLLCGAEAKVAGAKAALKREELLRSQQELEIAELRGKAARFRGQMDTARNTAQVTALEHEVAHCDSEIARLEDSEFESMERTEQLENDAQRAAELAARLTETVANIRARVGEQEIEFAERLATLKREREALRAELETGPSAEWLAHFDRVAASRGTGLAKADGQQCGGCRMGIRPQMWNQLRDGALMRCESCGRILYYDGAMQPDPPQPKQVATDAAMGGLSIRRRPAGA</sequence>
<name>E6QNB8_9ZZZZ</name>
<dbReference type="Pfam" id="PF24481">
    <property type="entry name" value="CT398_CC"/>
    <property type="match status" value="1"/>
</dbReference>
<evidence type="ECO:0000256" key="2">
    <source>
        <dbReference type="SAM" id="MobiDB-lite"/>
    </source>
</evidence>
<dbReference type="EMBL" id="CABQ01000260">
    <property type="protein sequence ID" value="CBI08739.1"/>
    <property type="molecule type" value="Genomic_DNA"/>
</dbReference>
<gene>
    <name evidence="5" type="ORF">CARN6_2239</name>
</gene>
<feature type="coiled-coil region" evidence="1">
    <location>
        <begin position="55"/>
        <end position="174"/>
    </location>
</feature>
<organism evidence="5">
    <name type="scientific">mine drainage metagenome</name>
    <dbReference type="NCBI Taxonomy" id="410659"/>
    <lineage>
        <taxon>unclassified sequences</taxon>
        <taxon>metagenomes</taxon>
        <taxon>ecological metagenomes</taxon>
    </lineage>
</organism>
<keyword evidence="1" id="KW-0175">Coiled coil</keyword>
<comment type="caution">
    <text evidence="5">The sequence shown here is derived from an EMBL/GenBank/DDBJ whole genome shotgun (WGS) entry which is preliminary data.</text>
</comment>
<reference evidence="5" key="1">
    <citation type="submission" date="2009-10" db="EMBL/GenBank/DDBJ databases">
        <title>Diversity of trophic interactions inside an arsenic-rich microbial ecosystem.</title>
        <authorList>
            <person name="Bertin P.N."/>
            <person name="Heinrich-Salmeron A."/>
            <person name="Pelletier E."/>
            <person name="Goulhen-Chollet F."/>
            <person name="Arsene-Ploetze F."/>
            <person name="Gallien S."/>
            <person name="Calteau A."/>
            <person name="Vallenet D."/>
            <person name="Casiot C."/>
            <person name="Chane-Woon-Ming B."/>
            <person name="Giloteaux L."/>
            <person name="Barakat M."/>
            <person name="Bonnefoy V."/>
            <person name="Bruneel O."/>
            <person name="Chandler M."/>
            <person name="Cleiss J."/>
            <person name="Duran R."/>
            <person name="Elbaz-Poulichet F."/>
            <person name="Fonknechten N."/>
            <person name="Lauga B."/>
            <person name="Mornico D."/>
            <person name="Ortet P."/>
            <person name="Schaeffer C."/>
            <person name="Siguier P."/>
            <person name="Alexander Thil Smith A."/>
            <person name="Van Dorsselaer A."/>
            <person name="Weissenbach J."/>
            <person name="Medigue C."/>
            <person name="Le Paslier D."/>
        </authorList>
    </citation>
    <scope>NUCLEOTIDE SEQUENCE</scope>
</reference>
<proteinExistence type="predicted"/>
<feature type="domain" description="CT398-like coiled coil hairpin" evidence="4">
    <location>
        <begin position="16"/>
        <end position="194"/>
    </location>
</feature>
<evidence type="ECO:0000259" key="3">
    <source>
        <dbReference type="Pfam" id="PF02591"/>
    </source>
</evidence>
<dbReference type="InterPro" id="IPR056003">
    <property type="entry name" value="CT398_CC_hairpin"/>
</dbReference>
<protein>
    <submittedName>
        <fullName evidence="5">Uncharacterized protein</fullName>
    </submittedName>
</protein>
<evidence type="ECO:0000256" key="1">
    <source>
        <dbReference type="SAM" id="Coils"/>
    </source>
</evidence>
<feature type="domain" description="C4-type zinc ribbon" evidence="3">
    <location>
        <begin position="206"/>
        <end position="236"/>
    </location>
</feature>
<feature type="region of interest" description="Disordered" evidence="2">
    <location>
        <begin position="243"/>
        <end position="270"/>
    </location>
</feature>
<dbReference type="Gene3D" id="1.10.287.1490">
    <property type="match status" value="1"/>
</dbReference>